<dbReference type="OrthoDB" id="45753at2759"/>
<organism evidence="3 4">
    <name type="scientific">Seminavis robusta</name>
    <dbReference type="NCBI Taxonomy" id="568900"/>
    <lineage>
        <taxon>Eukaryota</taxon>
        <taxon>Sar</taxon>
        <taxon>Stramenopiles</taxon>
        <taxon>Ochrophyta</taxon>
        <taxon>Bacillariophyta</taxon>
        <taxon>Bacillariophyceae</taxon>
        <taxon>Bacillariophycidae</taxon>
        <taxon>Naviculales</taxon>
        <taxon>Naviculaceae</taxon>
        <taxon>Seminavis</taxon>
    </lineage>
</organism>
<evidence type="ECO:0000259" key="2">
    <source>
        <dbReference type="Pfam" id="PF01764"/>
    </source>
</evidence>
<dbReference type="AlphaFoldDB" id="A0A9N8ED69"/>
<feature type="region of interest" description="Disordered" evidence="1">
    <location>
        <begin position="109"/>
        <end position="132"/>
    </location>
</feature>
<feature type="domain" description="Fungal lipase-type" evidence="2">
    <location>
        <begin position="348"/>
        <end position="473"/>
    </location>
</feature>
<dbReference type="Pfam" id="PF01764">
    <property type="entry name" value="Lipase_3"/>
    <property type="match status" value="1"/>
</dbReference>
<evidence type="ECO:0000256" key="1">
    <source>
        <dbReference type="SAM" id="MobiDB-lite"/>
    </source>
</evidence>
<comment type="caution">
    <text evidence="3">The sequence shown here is derived from an EMBL/GenBank/DDBJ whole genome shotgun (WGS) entry which is preliminary data.</text>
</comment>
<name>A0A9N8ED69_9STRA</name>
<dbReference type="InterPro" id="IPR002921">
    <property type="entry name" value="Fungal_lipase-type"/>
</dbReference>
<evidence type="ECO:0000313" key="3">
    <source>
        <dbReference type="EMBL" id="CAB9518250.1"/>
    </source>
</evidence>
<dbReference type="PANTHER" id="PTHR46023:SF6">
    <property type="entry name" value="LIPASE CLASS 3 FAMILY PROTEIN"/>
    <property type="match status" value="1"/>
</dbReference>
<dbReference type="GO" id="GO:0006629">
    <property type="term" value="P:lipid metabolic process"/>
    <property type="evidence" value="ECO:0007669"/>
    <property type="project" value="InterPro"/>
</dbReference>
<dbReference type="PANTHER" id="PTHR46023">
    <property type="entry name" value="LIPASE CLASS 3 PROTEIN-LIKE"/>
    <property type="match status" value="1"/>
</dbReference>
<feature type="compositionally biased region" description="Low complexity" evidence="1">
    <location>
        <begin position="42"/>
        <end position="53"/>
    </location>
</feature>
<dbReference type="CDD" id="cd00519">
    <property type="entry name" value="Lipase_3"/>
    <property type="match status" value="1"/>
</dbReference>
<keyword evidence="4" id="KW-1185">Reference proteome</keyword>
<sequence>MMYSRLLVRTPRGSGSSRSRILNYYPAVPVILTASLVDHSSTRTTTTSTQQQQKNKTRLEEDPNNKKEDAASKNNRKDNPVFDITQKWKEARNASDFWKSTIFTEQDDKKTTTTAKDDTTTTKPLNPQDGTKEGLESLLVGKMQKFLGVAQQSDNNSNDKTTAATKEDMATTFQDMAASFTAVLAGGGTQDSIQRVVNQARQSAEQGDVSDNKSLDEVLAVLKEYAMALEATATKFLGQVDLSNLFPTNLFYYVEHEDAVKNPSWKRRMHRFYPGIDLGRMEDLNDDLQLAFLSYADSVDEIQEGLENHKTPFQVVLVDTNSYPNRPAHFIAVKRSQPIWSPYLEVLVCVRGTKTIEDALTDLLCDDVAYKGGKAHSGVLEGGRYLAEKHKPLLLELLKSSGKPKMKVRLIGHSLGAGAASIIGMEWNDDPNLEVEVIGFGCPALLSKELSESTKGYITTVIADNDCVPRLSAAATVNALLDIMEFDYRSSARRDVKHSIEELQRMYPMIITKGLSRKITDFVDPLMEEMLAGSIKATSQKRMDPVLFPPGNIIHFYRDGVGVTGSVCPCEFFGELDINRRMVDDHLFFSGYQQIFLELMRQHHQDHYFSFDHGEVPTTKKK</sequence>
<reference evidence="3" key="1">
    <citation type="submission" date="2020-06" db="EMBL/GenBank/DDBJ databases">
        <authorList>
            <consortium name="Plant Systems Biology data submission"/>
        </authorList>
    </citation>
    <scope>NUCLEOTIDE SEQUENCE</scope>
    <source>
        <strain evidence="3">D6</strain>
    </source>
</reference>
<evidence type="ECO:0000313" key="4">
    <source>
        <dbReference type="Proteomes" id="UP001153069"/>
    </source>
</evidence>
<feature type="region of interest" description="Disordered" evidence="1">
    <location>
        <begin position="40"/>
        <end position="82"/>
    </location>
</feature>
<dbReference type="Proteomes" id="UP001153069">
    <property type="component" value="Unassembled WGS sequence"/>
</dbReference>
<dbReference type="Gene3D" id="3.40.50.1820">
    <property type="entry name" value="alpha/beta hydrolase"/>
    <property type="match status" value="1"/>
</dbReference>
<feature type="compositionally biased region" description="Basic and acidic residues" evidence="1">
    <location>
        <begin position="109"/>
        <end position="120"/>
    </location>
</feature>
<protein>
    <submittedName>
        <fullName evidence="3">Sn1-specific diacylglycerol lipase beta</fullName>
    </submittedName>
</protein>
<dbReference type="EMBL" id="CAICTM010000916">
    <property type="protein sequence ID" value="CAB9518250.1"/>
    <property type="molecule type" value="Genomic_DNA"/>
</dbReference>
<dbReference type="SUPFAM" id="SSF53474">
    <property type="entry name" value="alpha/beta-Hydrolases"/>
    <property type="match status" value="1"/>
</dbReference>
<dbReference type="InterPro" id="IPR029058">
    <property type="entry name" value="AB_hydrolase_fold"/>
</dbReference>
<proteinExistence type="predicted"/>
<accession>A0A9N8ED69</accession>
<feature type="compositionally biased region" description="Basic and acidic residues" evidence="1">
    <location>
        <begin position="57"/>
        <end position="82"/>
    </location>
</feature>
<gene>
    <name evidence="3" type="ORF">SEMRO_918_G220050.1</name>
</gene>